<dbReference type="AlphaFoldDB" id="A0A562IZH6"/>
<evidence type="ECO:0000313" key="3">
    <source>
        <dbReference type="EMBL" id="TWH76302.1"/>
    </source>
</evidence>
<comment type="caution">
    <text evidence="3">The sequence shown here is derived from an EMBL/GenBank/DDBJ whole genome shotgun (WGS) entry which is preliminary data.</text>
</comment>
<name>A0A562IZH6_9GAMM</name>
<evidence type="ECO:0000256" key="1">
    <source>
        <dbReference type="SAM" id="MobiDB-lite"/>
    </source>
</evidence>
<dbReference type="EMBL" id="VLKG01000003">
    <property type="protein sequence ID" value="TWH76302.1"/>
    <property type="molecule type" value="Genomic_DNA"/>
</dbReference>
<feature type="signal peptide" evidence="2">
    <location>
        <begin position="1"/>
        <end position="26"/>
    </location>
</feature>
<feature type="region of interest" description="Disordered" evidence="1">
    <location>
        <begin position="40"/>
        <end position="107"/>
    </location>
</feature>
<dbReference type="RefSeq" id="WP_144570947.1">
    <property type="nucleotide sequence ID" value="NZ_VLKG01000003.1"/>
</dbReference>
<accession>A0A562IZH6</accession>
<protein>
    <recommendedName>
        <fullName evidence="5">Low-complexity protein</fullName>
    </recommendedName>
</protein>
<keyword evidence="4" id="KW-1185">Reference proteome</keyword>
<feature type="compositionally biased region" description="Basic and acidic residues" evidence="1">
    <location>
        <begin position="62"/>
        <end position="107"/>
    </location>
</feature>
<feature type="chain" id="PRO_5022228463" description="Low-complexity protein" evidence="2">
    <location>
        <begin position="27"/>
        <end position="107"/>
    </location>
</feature>
<organism evidence="3 4">
    <name type="scientific">Azomonas agilis</name>
    <dbReference type="NCBI Taxonomy" id="116849"/>
    <lineage>
        <taxon>Bacteria</taxon>
        <taxon>Pseudomonadati</taxon>
        <taxon>Pseudomonadota</taxon>
        <taxon>Gammaproteobacteria</taxon>
        <taxon>Pseudomonadales</taxon>
        <taxon>Pseudomonadaceae</taxon>
        <taxon>Azomonas</taxon>
    </lineage>
</organism>
<sequence>MKKSSVLSLAMGSAVAVSSLATPAWATDTNPFTAQILEPSHQLAQGEKSMEGKCGEGKCAAKMKEESAPKKAEKAHDADSAKDTHEKPEASKEAEHSKPKAEAAHQH</sequence>
<reference evidence="3 4" key="1">
    <citation type="submission" date="2019-07" db="EMBL/GenBank/DDBJ databases">
        <title>Genomic Encyclopedia of Type Strains, Phase I: the one thousand microbial genomes (KMG-I) project.</title>
        <authorList>
            <person name="Kyrpides N."/>
        </authorList>
    </citation>
    <scope>NUCLEOTIDE SEQUENCE [LARGE SCALE GENOMIC DNA]</scope>
    <source>
        <strain evidence="3 4">DSM 375</strain>
    </source>
</reference>
<evidence type="ECO:0000313" key="4">
    <source>
        <dbReference type="Proteomes" id="UP000319627"/>
    </source>
</evidence>
<evidence type="ECO:0000256" key="2">
    <source>
        <dbReference type="SAM" id="SignalP"/>
    </source>
</evidence>
<gene>
    <name evidence="3" type="ORF">LX59_01225</name>
</gene>
<dbReference type="Proteomes" id="UP000319627">
    <property type="component" value="Unassembled WGS sequence"/>
</dbReference>
<evidence type="ECO:0008006" key="5">
    <source>
        <dbReference type="Google" id="ProtNLM"/>
    </source>
</evidence>
<proteinExistence type="predicted"/>
<keyword evidence="2" id="KW-0732">Signal</keyword>